<dbReference type="Gene3D" id="3.30.300.30">
    <property type="match status" value="2"/>
</dbReference>
<keyword evidence="2" id="KW-0596">Phosphopantetheine</keyword>
<dbReference type="InterPro" id="IPR029063">
    <property type="entry name" value="SAM-dependent_MTases_sf"/>
</dbReference>
<dbReference type="GO" id="GO:0009403">
    <property type="term" value="P:toxin biosynthetic process"/>
    <property type="evidence" value="ECO:0007669"/>
    <property type="project" value="UniProtKB-ARBA"/>
</dbReference>
<dbReference type="SUPFAM" id="SSF52777">
    <property type="entry name" value="CoA-dependent acyltransferases"/>
    <property type="match status" value="2"/>
</dbReference>
<proteinExistence type="predicted"/>
<protein>
    <submittedName>
        <fullName evidence="6">Amino acid adenylation domain-containing protein</fullName>
    </submittedName>
</protein>
<dbReference type="InterPro" id="IPR020845">
    <property type="entry name" value="AMP-binding_CS"/>
</dbReference>
<dbReference type="Pfam" id="PF00668">
    <property type="entry name" value="Condensation"/>
    <property type="match status" value="1"/>
</dbReference>
<dbReference type="Gene3D" id="3.30.559.10">
    <property type="entry name" value="Chloramphenicol acetyltransferase-like domain"/>
    <property type="match status" value="1"/>
</dbReference>
<dbReference type="GO" id="GO:0003824">
    <property type="term" value="F:catalytic activity"/>
    <property type="evidence" value="ECO:0007669"/>
    <property type="project" value="InterPro"/>
</dbReference>
<dbReference type="InterPro" id="IPR036736">
    <property type="entry name" value="ACP-like_sf"/>
</dbReference>
<dbReference type="InterPro" id="IPR010071">
    <property type="entry name" value="AA_adenyl_dom"/>
</dbReference>
<keyword evidence="7" id="KW-1185">Reference proteome</keyword>
<dbReference type="InParanoid" id="A0A543B2K0"/>
<dbReference type="PROSITE" id="PS50075">
    <property type="entry name" value="CARRIER"/>
    <property type="match status" value="1"/>
</dbReference>
<dbReference type="CDD" id="cd19540">
    <property type="entry name" value="LCL_NRPS-like"/>
    <property type="match status" value="1"/>
</dbReference>
<sequence length="1460" mass="158888">MSKSTEATVHALFEHQARLSPHATALVVDAAAEGETSGEVGPEQAEPAHHPELTYAELDARATRLARELIARGVRPEQPVAVLAHRSPGLVVATLAVFKAGAVFLPIDPALPRARVQLLLKDAQPGLVVTVAAPESSIVDGAIPSMALDRWGATVEPTVADGTAPLPKVDIRQVAYLMYTSGSTGRPKGVLVTHAGVAGLVESQRDRLAPGPGSTVLQFASPSFDASFWELCMGLLSGARLLVAGSDQVMPGPELVALLRRHQVTHVTLPPSALAVLSPQDLPTVTDMTVAGEALPPDLVADWAAGRRMVNAYGPTECTVCVSISSVLPAPGATPPIGLPVSGTRVYVLGESLELVPPGVTGELYVTGEGLARGYLGMPGQTADRFVADPYGEPGQRMYRTGDLARWNNHGELEFEGRVDDQVKIRGFRIEPGEVESALRAHSSVASAAVTLWDQPAGPQLAGYVVPAAAGEVDTEGEKVGAWRGLYDSLYADPQPPTGPDFTGWNSVYDGEPIPSAEMLEWRDETVSRIHTLSPRRVLEVGAGSGLILTELVGDCESYWATDISAAAVERLEDRRRQLGASGRHMEVRRLPADSVDGLPTGYFDTIILNSVIQYLPSRDHLDRVMLRLFDLLADGGSVFVGDVRDLRSLRVLREAVHRTRTSAPDDPAERAAAVSRAVRGERELLVAPDYFAALGARLPGLGSVEVQTKRGRAHNELTRYRYDVVLPKSLPTPTDSEHRIDWHADLADPDALERLITGADTRLRLCRVPNGRITADLPPGSESGVDPEFMHELGERLGYGVAVVPSGGGERGEYDVLLCADGRRPRASYLPVDPPPAAEQWTNLPATPPQEDLSAVLREWLVRQLPDYLVPASIQVVDELPLTISGKIDRSRLPRPNPVAAMGRRPRTATEEILCGLFEGLLGVERVGIDESFFERGGHSLLATRLVSRVRSALGVELPLRLVFEEPTVAGLAKIVGEADRARPAVTRMPRPEGMPLSFAQQRLWFINRLEGHSATYNMPLALWLSGDLDHEALRSALRDVVARHESLRTVFPEVRGTPRQVILTPEEAGPDLVTELVEENELVDRLHTTAREGFDLAVEPPLRARLLVLPSTDNTPPSEQVLLLVLHHIAGDGWSMGPLARDIALAYEARYRGEAPGWQPLPVQYADYTLWQREMLGSEDDPDSVLSRDLAYWRQTLAEMPDSLRLPVDRPRPAVSSYDGGLVEFDMDRQLWKRLDVLARDGQMTLYMVLHTGLAVLLSRMGAGTDIPIGTAVANRTDDTLDELVGFFVNMLVLRVDLGGNPTFREALQRVKEADLSAYAHQDVPFDRLVETLSPTRSASRQPLFQVAFGLQNAPSGTFALPGLDVNQTGVGVGRARFDLWFTVHERHASDEQDGSLSGFVEYSTDLFDRDTVAKLVDRWFVLLEAMVADPDRRITRADILTPDERRQLGAHRGSVAP</sequence>
<dbReference type="PANTHER" id="PTHR45527:SF1">
    <property type="entry name" value="FATTY ACID SYNTHASE"/>
    <property type="match status" value="1"/>
</dbReference>
<organism evidence="6 7">
    <name type="scientific">Stackebrandtia endophytica</name>
    <dbReference type="NCBI Taxonomy" id="1496996"/>
    <lineage>
        <taxon>Bacteria</taxon>
        <taxon>Bacillati</taxon>
        <taxon>Actinomycetota</taxon>
        <taxon>Actinomycetes</taxon>
        <taxon>Glycomycetales</taxon>
        <taxon>Glycomycetaceae</taxon>
        <taxon>Stackebrandtia</taxon>
    </lineage>
</organism>
<dbReference type="SUPFAM" id="SSF56801">
    <property type="entry name" value="Acetyl-CoA synthetase-like"/>
    <property type="match status" value="1"/>
</dbReference>
<accession>A0A543B2K0</accession>
<evidence type="ECO:0000256" key="1">
    <source>
        <dbReference type="ARBA" id="ARBA00001957"/>
    </source>
</evidence>
<dbReference type="EMBL" id="VFOW01000001">
    <property type="protein sequence ID" value="TQL79026.1"/>
    <property type="molecule type" value="Genomic_DNA"/>
</dbReference>
<dbReference type="FunFam" id="3.40.50.980:FF:000001">
    <property type="entry name" value="Non-ribosomal peptide synthetase"/>
    <property type="match status" value="1"/>
</dbReference>
<dbReference type="PANTHER" id="PTHR45527">
    <property type="entry name" value="NONRIBOSOMAL PEPTIDE SYNTHETASE"/>
    <property type="match status" value="1"/>
</dbReference>
<dbReference type="PROSITE" id="PS00455">
    <property type="entry name" value="AMP_BINDING"/>
    <property type="match status" value="1"/>
</dbReference>
<dbReference type="FunFam" id="3.40.50.12780:FF:000012">
    <property type="entry name" value="Non-ribosomal peptide synthetase"/>
    <property type="match status" value="1"/>
</dbReference>
<dbReference type="InterPro" id="IPR013217">
    <property type="entry name" value="Methyltransf_12"/>
</dbReference>
<dbReference type="OrthoDB" id="2472181at2"/>
<dbReference type="Gene3D" id="3.30.559.30">
    <property type="entry name" value="Nonribosomal peptide synthetase, condensation domain"/>
    <property type="match status" value="1"/>
</dbReference>
<evidence type="ECO:0000256" key="4">
    <source>
        <dbReference type="ARBA" id="ARBA00022737"/>
    </source>
</evidence>
<evidence type="ECO:0000259" key="5">
    <source>
        <dbReference type="PROSITE" id="PS50075"/>
    </source>
</evidence>
<dbReference type="InterPro" id="IPR020806">
    <property type="entry name" value="PKS_PP-bd"/>
</dbReference>
<dbReference type="InterPro" id="IPR023213">
    <property type="entry name" value="CAT-like_dom_sf"/>
</dbReference>
<dbReference type="InterPro" id="IPR045851">
    <property type="entry name" value="AMP-bd_C_sf"/>
</dbReference>
<dbReference type="InterPro" id="IPR009081">
    <property type="entry name" value="PP-bd_ACP"/>
</dbReference>
<dbReference type="GO" id="GO:0008610">
    <property type="term" value="P:lipid biosynthetic process"/>
    <property type="evidence" value="ECO:0007669"/>
    <property type="project" value="UniProtKB-ARBA"/>
</dbReference>
<dbReference type="FunCoup" id="A0A543B2K0">
    <property type="interactions" value="2"/>
</dbReference>
<dbReference type="GO" id="GO:0031177">
    <property type="term" value="F:phosphopantetheine binding"/>
    <property type="evidence" value="ECO:0007669"/>
    <property type="project" value="InterPro"/>
</dbReference>
<dbReference type="Pfam" id="PF00550">
    <property type="entry name" value="PP-binding"/>
    <property type="match status" value="1"/>
</dbReference>
<reference evidence="6 7" key="1">
    <citation type="submission" date="2019-06" db="EMBL/GenBank/DDBJ databases">
        <title>Sequencing the genomes of 1000 actinobacteria strains.</title>
        <authorList>
            <person name="Klenk H.-P."/>
        </authorList>
    </citation>
    <scope>NUCLEOTIDE SEQUENCE [LARGE SCALE GENOMIC DNA]</scope>
    <source>
        <strain evidence="6 7">DSM 45928</strain>
    </source>
</reference>
<dbReference type="Pfam" id="PF08242">
    <property type="entry name" value="Methyltransf_12"/>
    <property type="match status" value="1"/>
</dbReference>
<dbReference type="SMART" id="SM00823">
    <property type="entry name" value="PKS_PP"/>
    <property type="match status" value="1"/>
</dbReference>
<dbReference type="Gene3D" id="3.40.50.150">
    <property type="entry name" value="Vaccinia Virus protein VP39"/>
    <property type="match status" value="1"/>
</dbReference>
<dbReference type="Gene3D" id="1.10.1200.10">
    <property type="entry name" value="ACP-like"/>
    <property type="match status" value="1"/>
</dbReference>
<dbReference type="InterPro" id="IPR001242">
    <property type="entry name" value="Condensation_dom"/>
</dbReference>
<comment type="caution">
    <text evidence="6">The sequence shown here is derived from an EMBL/GenBank/DDBJ whole genome shotgun (WGS) entry which is preliminary data.</text>
</comment>
<gene>
    <name evidence="6" type="ORF">FB566_4627</name>
</gene>
<dbReference type="FunFam" id="1.10.1200.10:FF:000005">
    <property type="entry name" value="Nonribosomal peptide synthetase 1"/>
    <property type="match status" value="1"/>
</dbReference>
<dbReference type="CDD" id="cd02440">
    <property type="entry name" value="AdoMet_MTases"/>
    <property type="match status" value="1"/>
</dbReference>
<dbReference type="RefSeq" id="WP_142044020.1">
    <property type="nucleotide sequence ID" value="NZ_JBHTGS010000002.1"/>
</dbReference>
<dbReference type="GO" id="GO:0005829">
    <property type="term" value="C:cytosol"/>
    <property type="evidence" value="ECO:0007669"/>
    <property type="project" value="TreeGrafter"/>
</dbReference>
<keyword evidence="3" id="KW-0597">Phosphoprotein</keyword>
<dbReference type="SUPFAM" id="SSF53335">
    <property type="entry name" value="S-adenosyl-L-methionine-dependent methyltransferases"/>
    <property type="match status" value="1"/>
</dbReference>
<comment type="cofactor">
    <cofactor evidence="1">
        <name>pantetheine 4'-phosphate</name>
        <dbReference type="ChEBI" id="CHEBI:47942"/>
    </cofactor>
</comment>
<evidence type="ECO:0000256" key="3">
    <source>
        <dbReference type="ARBA" id="ARBA00022553"/>
    </source>
</evidence>
<dbReference type="InterPro" id="IPR042099">
    <property type="entry name" value="ANL_N_sf"/>
</dbReference>
<dbReference type="Pfam" id="PF00501">
    <property type="entry name" value="AMP-binding"/>
    <property type="match status" value="1"/>
</dbReference>
<dbReference type="NCBIfam" id="TIGR01733">
    <property type="entry name" value="AA-adenyl-dom"/>
    <property type="match status" value="1"/>
</dbReference>
<dbReference type="GO" id="GO:0043041">
    <property type="term" value="P:amino acid activation for nonribosomal peptide biosynthetic process"/>
    <property type="evidence" value="ECO:0007669"/>
    <property type="project" value="TreeGrafter"/>
</dbReference>
<dbReference type="InterPro" id="IPR000873">
    <property type="entry name" value="AMP-dep_synth/lig_dom"/>
</dbReference>
<keyword evidence="4" id="KW-0677">Repeat</keyword>
<feature type="domain" description="Carrier" evidence="5">
    <location>
        <begin position="906"/>
        <end position="981"/>
    </location>
</feature>
<evidence type="ECO:0000313" key="7">
    <source>
        <dbReference type="Proteomes" id="UP000317043"/>
    </source>
</evidence>
<evidence type="ECO:0000256" key="2">
    <source>
        <dbReference type="ARBA" id="ARBA00022450"/>
    </source>
</evidence>
<name>A0A543B2K0_9ACTN</name>
<dbReference type="FunFam" id="2.30.38.10:FF:000001">
    <property type="entry name" value="Non-ribosomal peptide synthetase PvdI"/>
    <property type="match status" value="1"/>
</dbReference>
<evidence type="ECO:0000313" key="6">
    <source>
        <dbReference type="EMBL" id="TQL79026.1"/>
    </source>
</evidence>
<dbReference type="SUPFAM" id="SSF47336">
    <property type="entry name" value="ACP-like"/>
    <property type="match status" value="1"/>
</dbReference>
<dbReference type="Proteomes" id="UP000317043">
    <property type="component" value="Unassembled WGS sequence"/>
</dbReference>
<dbReference type="Gene3D" id="3.40.50.12780">
    <property type="entry name" value="N-terminal domain of ligase-like"/>
    <property type="match status" value="1"/>
</dbReference>